<feature type="domain" description="Rieske" evidence="7">
    <location>
        <begin position="41"/>
        <end position="152"/>
    </location>
</feature>
<dbReference type="GO" id="GO:0051213">
    <property type="term" value="F:dioxygenase activity"/>
    <property type="evidence" value="ECO:0007669"/>
    <property type="project" value="UniProtKB-KW"/>
</dbReference>
<evidence type="ECO:0000313" key="8">
    <source>
        <dbReference type="EMBL" id="GAA0382198.1"/>
    </source>
</evidence>
<gene>
    <name evidence="8" type="ORF">GCM10009093_06450</name>
</gene>
<dbReference type="Pfam" id="PF00355">
    <property type="entry name" value="Rieske"/>
    <property type="match status" value="1"/>
</dbReference>
<dbReference type="PANTHER" id="PTHR21266:SF60">
    <property type="entry name" value="3-KETOSTEROID-9-ALPHA-MONOOXYGENASE, OXYGENASE COMPONENT"/>
    <property type="match status" value="1"/>
</dbReference>
<dbReference type="PANTHER" id="PTHR21266">
    <property type="entry name" value="IRON-SULFUR DOMAIN CONTAINING PROTEIN"/>
    <property type="match status" value="1"/>
</dbReference>
<keyword evidence="2" id="KW-0479">Metal-binding</keyword>
<accession>A0ABN0Y3Q5</accession>
<organism evidence="8 9">
    <name type="scientific">Brevundimonas terrae</name>
    <dbReference type="NCBI Taxonomy" id="363631"/>
    <lineage>
        <taxon>Bacteria</taxon>
        <taxon>Pseudomonadati</taxon>
        <taxon>Pseudomonadota</taxon>
        <taxon>Alphaproteobacteria</taxon>
        <taxon>Caulobacterales</taxon>
        <taxon>Caulobacteraceae</taxon>
        <taxon>Brevundimonas</taxon>
    </lineage>
</organism>
<keyword evidence="1" id="KW-0001">2Fe-2S</keyword>
<evidence type="ECO:0000313" key="9">
    <source>
        <dbReference type="Proteomes" id="UP001500791"/>
    </source>
</evidence>
<comment type="caution">
    <text evidence="8">The sequence shown here is derived from an EMBL/GenBank/DDBJ whole genome shotgun (WGS) entry which is preliminary data.</text>
</comment>
<dbReference type="RefSeq" id="WP_167175267.1">
    <property type="nucleotide sequence ID" value="NZ_BAAAEJ010000003.1"/>
</dbReference>
<proteinExistence type="predicted"/>
<keyword evidence="5" id="KW-0411">Iron-sulfur</keyword>
<evidence type="ECO:0000256" key="3">
    <source>
        <dbReference type="ARBA" id="ARBA00023002"/>
    </source>
</evidence>
<keyword evidence="9" id="KW-1185">Reference proteome</keyword>
<dbReference type="Gene3D" id="2.102.10.10">
    <property type="entry name" value="Rieske [2Fe-2S] iron-sulphur domain"/>
    <property type="match status" value="1"/>
</dbReference>
<keyword evidence="8" id="KW-0223">Dioxygenase</keyword>
<dbReference type="EMBL" id="BAAAEJ010000003">
    <property type="protein sequence ID" value="GAA0382198.1"/>
    <property type="molecule type" value="Genomic_DNA"/>
</dbReference>
<dbReference type="SUPFAM" id="SSF55961">
    <property type="entry name" value="Bet v1-like"/>
    <property type="match status" value="1"/>
</dbReference>
<evidence type="ECO:0000256" key="5">
    <source>
        <dbReference type="ARBA" id="ARBA00023014"/>
    </source>
</evidence>
<dbReference type="InterPro" id="IPR017941">
    <property type="entry name" value="Rieske_2Fe-2S"/>
</dbReference>
<evidence type="ECO:0000256" key="1">
    <source>
        <dbReference type="ARBA" id="ARBA00022714"/>
    </source>
</evidence>
<evidence type="ECO:0000256" key="4">
    <source>
        <dbReference type="ARBA" id="ARBA00023004"/>
    </source>
</evidence>
<protein>
    <submittedName>
        <fullName evidence="8">Aromatic ring-hydroxylating dioxygenase subunit alpha</fullName>
    </submittedName>
</protein>
<dbReference type="InterPro" id="IPR036922">
    <property type="entry name" value="Rieske_2Fe-2S_sf"/>
</dbReference>
<evidence type="ECO:0000256" key="6">
    <source>
        <dbReference type="SAM" id="MobiDB-lite"/>
    </source>
</evidence>
<dbReference type="Gene3D" id="3.90.380.10">
    <property type="entry name" value="Naphthalene 1,2-dioxygenase Alpha Subunit, Chain A, domain 1"/>
    <property type="match status" value="1"/>
</dbReference>
<dbReference type="InterPro" id="IPR050584">
    <property type="entry name" value="Cholesterol_7-desaturase"/>
</dbReference>
<dbReference type="PROSITE" id="PS51296">
    <property type="entry name" value="RIESKE"/>
    <property type="match status" value="1"/>
</dbReference>
<evidence type="ECO:0000259" key="7">
    <source>
        <dbReference type="PROSITE" id="PS51296"/>
    </source>
</evidence>
<dbReference type="Proteomes" id="UP001500791">
    <property type="component" value="Unassembled WGS sequence"/>
</dbReference>
<keyword evidence="4" id="KW-0408">Iron</keyword>
<sequence length="381" mass="42932">MNSRAVEPENTPLGQEAPDAATAAPKGPSGGFGKGYVTDAWYFVALSRQVVKASLKRYEILGEPVLIGRTQAGDIYALRDICPHRAAPLSAGRLVDREGEGETVECPYHGWRFRTDGTCAAMPSLCEGQNVEVERIKVRSYAVRESQGMVFVWMPSDARNPSQPDQEPPLFPGAEGEPQLVEWMDFDSHIDHAVVGLMDPAHGPYVHKQWWWRSEKSMHEKAKAFAPRDFGWAMVRHAPSSNSRLYKVLGGAPATEITFRLPGYRWEHIQVGTKQVLALTLLTPVNENKTRITQVFWSDHWVFALAKPFLRAGVAAFLHQDGGMVNLQNEGLKYDPPLLWIDDADKQAKWYQQLKKEWLKSRAEGRAFVNPIKETVLRWKS</sequence>
<dbReference type="SUPFAM" id="SSF50022">
    <property type="entry name" value="ISP domain"/>
    <property type="match status" value="1"/>
</dbReference>
<feature type="region of interest" description="Disordered" evidence="6">
    <location>
        <begin position="1"/>
        <end position="29"/>
    </location>
</feature>
<evidence type="ECO:0000256" key="2">
    <source>
        <dbReference type="ARBA" id="ARBA00022723"/>
    </source>
</evidence>
<keyword evidence="3" id="KW-0560">Oxidoreductase</keyword>
<reference evidence="8 9" key="1">
    <citation type="journal article" date="2019" name="Int. J. Syst. Evol. Microbiol.">
        <title>The Global Catalogue of Microorganisms (GCM) 10K type strain sequencing project: providing services to taxonomists for standard genome sequencing and annotation.</title>
        <authorList>
            <consortium name="The Broad Institute Genomics Platform"/>
            <consortium name="The Broad Institute Genome Sequencing Center for Infectious Disease"/>
            <person name="Wu L."/>
            <person name="Ma J."/>
        </authorList>
    </citation>
    <scope>NUCLEOTIDE SEQUENCE [LARGE SCALE GENOMIC DNA]</scope>
    <source>
        <strain evidence="8 9">JCM 13476</strain>
    </source>
</reference>
<name>A0ABN0Y3Q5_9CAUL</name>
<dbReference type="CDD" id="cd03469">
    <property type="entry name" value="Rieske_RO_Alpha_N"/>
    <property type="match status" value="1"/>
</dbReference>